<accession>A0A7G2CRP3</accession>
<sequence>MAVKRIIVGLLLLLVCGQTSGEPQGEPYLREHIYKPAYRRLTPGVYLVNETVLNPQLRDSAVWRKRAEHLNVSVFNRYVLTALEKRRRYVFSISFMGSPLAKYVVSFRYVSRDVVAGKFHTTEGISNSSILTPQDMEFVVFSTSDDSNNSFSPRERVSYDALTNRTLHELEIDLASHSNNVLPVIEVFPVVAGSAVTFAADGTPVLPFYHYNVQLDSFTANILPIKYIPLAVSIFVAALGGIRLYRVVAGMLLLD</sequence>
<gene>
    <name evidence="3" type="ORF">ADEAN_000935200</name>
</gene>
<protein>
    <submittedName>
        <fullName evidence="3">Uncharacterized protein</fullName>
    </submittedName>
</protein>
<dbReference type="AlphaFoldDB" id="A0A7G2CRP3"/>
<keyword evidence="1" id="KW-0472">Membrane</keyword>
<dbReference type="Proteomes" id="UP000515908">
    <property type="component" value="Chromosome 23"/>
</dbReference>
<feature type="chain" id="PRO_5028806738" evidence="2">
    <location>
        <begin position="22"/>
        <end position="255"/>
    </location>
</feature>
<dbReference type="EMBL" id="LR877167">
    <property type="protein sequence ID" value="CAD2221817.1"/>
    <property type="molecule type" value="Genomic_DNA"/>
</dbReference>
<evidence type="ECO:0000256" key="2">
    <source>
        <dbReference type="SAM" id="SignalP"/>
    </source>
</evidence>
<keyword evidence="4" id="KW-1185">Reference proteome</keyword>
<evidence type="ECO:0000313" key="4">
    <source>
        <dbReference type="Proteomes" id="UP000515908"/>
    </source>
</evidence>
<organism evidence="3 4">
    <name type="scientific">Angomonas deanei</name>
    <dbReference type="NCBI Taxonomy" id="59799"/>
    <lineage>
        <taxon>Eukaryota</taxon>
        <taxon>Discoba</taxon>
        <taxon>Euglenozoa</taxon>
        <taxon>Kinetoplastea</taxon>
        <taxon>Metakinetoplastina</taxon>
        <taxon>Trypanosomatida</taxon>
        <taxon>Trypanosomatidae</taxon>
        <taxon>Strigomonadinae</taxon>
        <taxon>Angomonas</taxon>
    </lineage>
</organism>
<keyword evidence="2" id="KW-0732">Signal</keyword>
<reference evidence="3 4" key="1">
    <citation type="submission" date="2020-08" db="EMBL/GenBank/DDBJ databases">
        <authorList>
            <person name="Newling K."/>
            <person name="Davey J."/>
            <person name="Forrester S."/>
        </authorList>
    </citation>
    <scope>NUCLEOTIDE SEQUENCE [LARGE SCALE GENOMIC DNA]</scope>
    <source>
        <strain evidence="4">Crithidia deanei Carvalho (ATCC PRA-265)</strain>
    </source>
</reference>
<evidence type="ECO:0000256" key="1">
    <source>
        <dbReference type="SAM" id="Phobius"/>
    </source>
</evidence>
<dbReference type="VEuPathDB" id="TriTrypDB:ADEAN_000935200"/>
<name>A0A7G2CRP3_9TRYP</name>
<evidence type="ECO:0000313" key="3">
    <source>
        <dbReference type="EMBL" id="CAD2221817.1"/>
    </source>
</evidence>
<keyword evidence="1" id="KW-0812">Transmembrane</keyword>
<proteinExistence type="predicted"/>
<keyword evidence="1" id="KW-1133">Transmembrane helix</keyword>
<feature type="signal peptide" evidence="2">
    <location>
        <begin position="1"/>
        <end position="21"/>
    </location>
</feature>
<feature type="transmembrane region" description="Helical" evidence="1">
    <location>
        <begin position="227"/>
        <end position="245"/>
    </location>
</feature>